<dbReference type="AlphaFoldDB" id="A0A1V2R5E1"/>
<name>A0A1V2R5E1_9GAMM</name>
<dbReference type="Proteomes" id="UP000189286">
    <property type="component" value="Unassembled WGS sequence"/>
</dbReference>
<protein>
    <submittedName>
        <fullName evidence="1">Uncharacterized protein</fullName>
    </submittedName>
</protein>
<reference evidence="2" key="1">
    <citation type="submission" date="2016-11" db="EMBL/GenBank/DDBJ databases">
        <authorList>
            <person name="Panda P."/>
            <person name="Visnovsky S."/>
            <person name="Pitman A."/>
        </authorList>
    </citation>
    <scope>NUCLEOTIDE SEQUENCE [LARGE SCALE GENOMIC DNA]</scope>
    <source>
        <strain evidence="2">ICMP 9972</strain>
    </source>
</reference>
<organism evidence="1 2">
    <name type="scientific">Pectobacterium actinidiae</name>
    <dbReference type="NCBI Taxonomy" id="1507808"/>
    <lineage>
        <taxon>Bacteria</taxon>
        <taxon>Pseudomonadati</taxon>
        <taxon>Pseudomonadota</taxon>
        <taxon>Gammaproteobacteria</taxon>
        <taxon>Enterobacterales</taxon>
        <taxon>Pectobacteriaceae</taxon>
        <taxon>Pectobacterium</taxon>
    </lineage>
</organism>
<sequence>MITPVKFLKGVAMPNQTPTITATLQVTPDFTGRVLVYVKNGRATSDRRLFDDELVAGLDTFLELATRAGYQVISPDTGAAA</sequence>
<proteinExistence type="predicted"/>
<evidence type="ECO:0000313" key="1">
    <source>
        <dbReference type="EMBL" id="ONK07575.1"/>
    </source>
</evidence>
<accession>A0A1V2R5E1</accession>
<comment type="caution">
    <text evidence="1">The sequence shown here is derived from an EMBL/GenBank/DDBJ whole genome shotgun (WGS) entry which is preliminary data.</text>
</comment>
<evidence type="ECO:0000313" key="2">
    <source>
        <dbReference type="Proteomes" id="UP000189286"/>
    </source>
</evidence>
<dbReference type="EMBL" id="MPUJ01000004">
    <property type="protein sequence ID" value="ONK07575.1"/>
    <property type="molecule type" value="Genomic_DNA"/>
</dbReference>
<gene>
    <name evidence="1" type="ORF">BSK71_07805</name>
</gene>